<dbReference type="InterPro" id="IPR002942">
    <property type="entry name" value="S4_RNA-bd"/>
</dbReference>
<dbReference type="Proteomes" id="UP000008544">
    <property type="component" value="Chromosome"/>
</dbReference>
<evidence type="ECO:0000256" key="4">
    <source>
        <dbReference type="PROSITE-ProRule" id="PRU00182"/>
    </source>
</evidence>
<comment type="similarity">
    <text evidence="1 5">Belongs to the pseudouridine synthase RsuA family.</text>
</comment>
<dbReference type="InterPro" id="IPR050343">
    <property type="entry name" value="RsuA_PseudoU_synthase"/>
</dbReference>
<dbReference type="SUPFAM" id="SSF55174">
    <property type="entry name" value="Alpha-L RNA-binding motif"/>
    <property type="match status" value="1"/>
</dbReference>
<dbReference type="OrthoDB" id="9807213at2"/>
<dbReference type="GO" id="GO:0120159">
    <property type="term" value="F:rRNA pseudouridine synthase activity"/>
    <property type="evidence" value="ECO:0007669"/>
    <property type="project" value="UniProtKB-ARBA"/>
</dbReference>
<evidence type="ECO:0000256" key="2">
    <source>
        <dbReference type="ARBA" id="ARBA00022884"/>
    </source>
</evidence>
<dbReference type="PANTHER" id="PTHR47683">
    <property type="entry name" value="PSEUDOURIDINE SYNTHASE FAMILY PROTEIN-RELATED"/>
    <property type="match status" value="1"/>
</dbReference>
<dbReference type="InterPro" id="IPR036986">
    <property type="entry name" value="S4_RNA-bd_sf"/>
</dbReference>
<dbReference type="InterPro" id="IPR000748">
    <property type="entry name" value="PsdUridine_synth_RsuA/RluB/E/F"/>
</dbReference>
<dbReference type="EMBL" id="CP000860">
    <property type="protein sequence ID" value="ACA59707.1"/>
    <property type="molecule type" value="Genomic_DNA"/>
</dbReference>
<dbReference type="InterPro" id="IPR018496">
    <property type="entry name" value="PsdUridine_synth_RsuA/RluB_CS"/>
</dbReference>
<dbReference type="SMART" id="SM00363">
    <property type="entry name" value="S4"/>
    <property type="match status" value="1"/>
</dbReference>
<dbReference type="Pfam" id="PF00849">
    <property type="entry name" value="PseudoU_synth_2"/>
    <property type="match status" value="1"/>
</dbReference>
<reference evidence="7 8" key="2">
    <citation type="journal article" date="2008" name="Science">
        <title>Environmental genomics reveals a single-species ecosystem deep within Earth.</title>
        <authorList>
            <person name="Chivian D."/>
            <person name="Brodie E.L."/>
            <person name="Alm E.J."/>
            <person name="Culley D.E."/>
            <person name="Dehal P.S."/>
            <person name="Desantis T.Z."/>
            <person name="Gihring T.M."/>
            <person name="Lapidus A."/>
            <person name="Lin L.H."/>
            <person name="Lowry S.R."/>
            <person name="Moser D.P."/>
            <person name="Richardson P.M."/>
            <person name="Southam G."/>
            <person name="Wanger G."/>
            <person name="Pratt L.M."/>
            <person name="Andersen G.L."/>
            <person name="Hazen T.C."/>
            <person name="Brockman F.J."/>
            <person name="Arkin A.P."/>
            <person name="Onstott T.C."/>
        </authorList>
    </citation>
    <scope>NUCLEOTIDE SEQUENCE [LARGE SCALE GENOMIC DNA]</scope>
    <source>
        <strain evidence="7 8">MP104C</strain>
    </source>
</reference>
<dbReference type="FunFam" id="3.10.290.10:FF:000003">
    <property type="entry name" value="Pseudouridine synthase"/>
    <property type="match status" value="1"/>
</dbReference>
<keyword evidence="2 4" id="KW-0694">RNA-binding</keyword>
<dbReference type="HOGENOM" id="CLU_024979_1_2_9"/>
<dbReference type="Gene3D" id="3.30.70.580">
    <property type="entry name" value="Pseudouridine synthase I, catalytic domain, N-terminal subdomain"/>
    <property type="match status" value="1"/>
</dbReference>
<feature type="domain" description="RNA-binding S4" evidence="6">
    <location>
        <begin position="1"/>
        <end position="64"/>
    </location>
</feature>
<proteinExistence type="inferred from homology"/>
<dbReference type="CDD" id="cd02870">
    <property type="entry name" value="PseudoU_synth_RsuA_like"/>
    <property type="match status" value="1"/>
</dbReference>
<dbReference type="Gene3D" id="3.10.290.10">
    <property type="entry name" value="RNA-binding S4 domain"/>
    <property type="match status" value="1"/>
</dbReference>
<sequence length="238" mass="26864">MRLQKYLAEAGIASRRASEELILAGRVRVNGEVVRELGTTVDSSRDRVEVDGQKIRPEPKIYVLLYKPRGYVTTARDPQGRRKVTDLVAGAGGRVFPVGRLDYDSEGLLLLTNDGELAYRLTHPRFHVPKTYHVVLDRSPGPAALRAIARGVELDDGLTAPAGVRLVRRDGREALVEMTIHEGRKRQVRRMWAALGFEVQRLKRVRMAGLELGGLEPGRWRHLRTTEVRELRKLVRLP</sequence>
<reference evidence="8" key="1">
    <citation type="submission" date="2007-10" db="EMBL/GenBank/DDBJ databases">
        <title>Complete sequence of chromosome of Desulforudis audaxviator MP104C.</title>
        <authorList>
            <person name="Copeland A."/>
            <person name="Lucas S."/>
            <person name="Lapidus A."/>
            <person name="Barry K."/>
            <person name="Glavina del Rio T."/>
            <person name="Dalin E."/>
            <person name="Tice H."/>
            <person name="Bruce D."/>
            <person name="Pitluck S."/>
            <person name="Lowry S.R."/>
            <person name="Larimer F."/>
            <person name="Land M.L."/>
            <person name="Hauser L."/>
            <person name="Kyrpides N."/>
            <person name="Ivanova N.N."/>
            <person name="Richardson P."/>
        </authorList>
    </citation>
    <scope>NUCLEOTIDE SEQUENCE [LARGE SCALE GENOMIC DNA]</scope>
    <source>
        <strain evidence="8">MP104C</strain>
    </source>
</reference>
<dbReference type="EC" id="5.4.99.-" evidence="5"/>
<dbReference type="GO" id="GO:0005829">
    <property type="term" value="C:cytosol"/>
    <property type="evidence" value="ECO:0007669"/>
    <property type="project" value="UniProtKB-ARBA"/>
</dbReference>
<dbReference type="InterPro" id="IPR020094">
    <property type="entry name" value="TruA/RsuA/RluB/E/F_N"/>
</dbReference>
<dbReference type="AlphaFoldDB" id="B1I3X6"/>
<organism evidence="7 8">
    <name type="scientific">Desulforudis audaxviator (strain MP104C)</name>
    <dbReference type="NCBI Taxonomy" id="477974"/>
    <lineage>
        <taxon>Bacteria</taxon>
        <taxon>Bacillati</taxon>
        <taxon>Bacillota</taxon>
        <taxon>Clostridia</taxon>
        <taxon>Thermoanaerobacterales</taxon>
        <taxon>Candidatus Desulforudaceae</taxon>
        <taxon>Candidatus Desulforudis</taxon>
    </lineage>
</organism>
<accession>B1I3X6</accession>
<dbReference type="KEGG" id="dau:Daud_1196"/>
<evidence type="ECO:0000259" key="6">
    <source>
        <dbReference type="SMART" id="SM00363"/>
    </source>
</evidence>
<dbReference type="InterPro" id="IPR042092">
    <property type="entry name" value="PsdUridine_s_RsuA/RluB/E/F_cat"/>
</dbReference>
<dbReference type="CDD" id="cd00165">
    <property type="entry name" value="S4"/>
    <property type="match status" value="1"/>
</dbReference>
<dbReference type="PROSITE" id="PS50889">
    <property type="entry name" value="S4"/>
    <property type="match status" value="1"/>
</dbReference>
<dbReference type="Gene3D" id="3.30.70.1560">
    <property type="entry name" value="Alpha-L RNA-binding motif"/>
    <property type="match status" value="1"/>
</dbReference>
<dbReference type="STRING" id="477974.Daud_1196"/>
<dbReference type="PANTHER" id="PTHR47683:SF2">
    <property type="entry name" value="RNA-BINDING S4 DOMAIN-CONTAINING PROTEIN"/>
    <property type="match status" value="1"/>
</dbReference>
<gene>
    <name evidence="7" type="ordered locus">Daud_1196</name>
</gene>
<dbReference type="GO" id="GO:0003723">
    <property type="term" value="F:RNA binding"/>
    <property type="evidence" value="ECO:0007669"/>
    <property type="project" value="UniProtKB-KW"/>
</dbReference>
<dbReference type="PROSITE" id="PS01149">
    <property type="entry name" value="PSI_RSU"/>
    <property type="match status" value="1"/>
</dbReference>
<dbReference type="RefSeq" id="WP_012302293.1">
    <property type="nucleotide sequence ID" value="NC_010424.1"/>
</dbReference>
<dbReference type="FunFam" id="3.30.70.1560:FF:000001">
    <property type="entry name" value="Pseudouridine synthase"/>
    <property type="match status" value="1"/>
</dbReference>
<dbReference type="InterPro" id="IPR020103">
    <property type="entry name" value="PsdUridine_synth_cat_dom_sf"/>
</dbReference>
<dbReference type="SUPFAM" id="SSF55120">
    <property type="entry name" value="Pseudouridine synthase"/>
    <property type="match status" value="1"/>
</dbReference>
<keyword evidence="3 5" id="KW-0413">Isomerase</keyword>
<name>B1I3X6_DESAP</name>
<dbReference type="GO" id="GO:0000455">
    <property type="term" value="P:enzyme-directed rRNA pseudouridine synthesis"/>
    <property type="evidence" value="ECO:0007669"/>
    <property type="project" value="UniProtKB-ARBA"/>
</dbReference>
<dbReference type="Pfam" id="PF01479">
    <property type="entry name" value="S4"/>
    <property type="match status" value="1"/>
</dbReference>
<dbReference type="eggNOG" id="COG1187">
    <property type="taxonomic scope" value="Bacteria"/>
</dbReference>
<protein>
    <recommendedName>
        <fullName evidence="5">Pseudouridine synthase</fullName>
        <ecNumber evidence="5">5.4.99.-</ecNumber>
    </recommendedName>
</protein>
<evidence type="ECO:0000256" key="1">
    <source>
        <dbReference type="ARBA" id="ARBA00008348"/>
    </source>
</evidence>
<evidence type="ECO:0000313" key="7">
    <source>
        <dbReference type="EMBL" id="ACA59707.1"/>
    </source>
</evidence>
<evidence type="ECO:0000256" key="5">
    <source>
        <dbReference type="RuleBase" id="RU003887"/>
    </source>
</evidence>
<evidence type="ECO:0000313" key="8">
    <source>
        <dbReference type="Proteomes" id="UP000008544"/>
    </source>
</evidence>
<dbReference type="InterPro" id="IPR006145">
    <property type="entry name" value="PsdUridine_synth_RsuA/RluA"/>
</dbReference>
<keyword evidence="8" id="KW-1185">Reference proteome</keyword>
<evidence type="ECO:0000256" key="3">
    <source>
        <dbReference type="ARBA" id="ARBA00023235"/>
    </source>
</evidence>
<dbReference type="NCBIfam" id="TIGR00093">
    <property type="entry name" value="pseudouridine synthase"/>
    <property type="match status" value="1"/>
</dbReference>